<protein>
    <submittedName>
        <fullName evidence="1">Uncharacterized protein</fullName>
    </submittedName>
</protein>
<dbReference type="Proteomes" id="UP001233999">
    <property type="component" value="Unassembled WGS sequence"/>
</dbReference>
<comment type="caution">
    <text evidence="1">The sequence shown here is derived from an EMBL/GenBank/DDBJ whole genome shotgun (WGS) entry which is preliminary data.</text>
</comment>
<dbReference type="EMBL" id="JASPKZ010008614">
    <property type="protein sequence ID" value="KAJ9579195.1"/>
    <property type="molecule type" value="Genomic_DNA"/>
</dbReference>
<organism evidence="1 2">
    <name type="scientific">Diploptera punctata</name>
    <name type="common">Pacific beetle cockroach</name>
    <dbReference type="NCBI Taxonomy" id="6984"/>
    <lineage>
        <taxon>Eukaryota</taxon>
        <taxon>Metazoa</taxon>
        <taxon>Ecdysozoa</taxon>
        <taxon>Arthropoda</taxon>
        <taxon>Hexapoda</taxon>
        <taxon>Insecta</taxon>
        <taxon>Pterygota</taxon>
        <taxon>Neoptera</taxon>
        <taxon>Polyneoptera</taxon>
        <taxon>Dictyoptera</taxon>
        <taxon>Blattodea</taxon>
        <taxon>Blaberoidea</taxon>
        <taxon>Blaberidae</taxon>
        <taxon>Diplopterinae</taxon>
        <taxon>Diploptera</taxon>
    </lineage>
</organism>
<reference evidence="1" key="1">
    <citation type="journal article" date="2023" name="IScience">
        <title>Live-bearing cockroach genome reveals convergent evolutionary mechanisms linked to viviparity in insects and beyond.</title>
        <authorList>
            <person name="Fouks B."/>
            <person name="Harrison M.C."/>
            <person name="Mikhailova A.A."/>
            <person name="Marchal E."/>
            <person name="English S."/>
            <person name="Carruthers M."/>
            <person name="Jennings E.C."/>
            <person name="Chiamaka E.L."/>
            <person name="Frigard R.A."/>
            <person name="Pippel M."/>
            <person name="Attardo G.M."/>
            <person name="Benoit J.B."/>
            <person name="Bornberg-Bauer E."/>
            <person name="Tobe S.S."/>
        </authorList>
    </citation>
    <scope>NUCLEOTIDE SEQUENCE</scope>
    <source>
        <strain evidence="1">Stay&amp;Tobe</strain>
    </source>
</reference>
<proteinExistence type="predicted"/>
<reference evidence="1" key="2">
    <citation type="submission" date="2023-05" db="EMBL/GenBank/DDBJ databases">
        <authorList>
            <person name="Fouks B."/>
        </authorList>
    </citation>
    <scope>NUCLEOTIDE SEQUENCE</scope>
    <source>
        <strain evidence="1">Stay&amp;Tobe</strain>
        <tissue evidence="1">Testes</tissue>
    </source>
</reference>
<accession>A0AAD7ZF56</accession>
<feature type="non-terminal residue" evidence="1">
    <location>
        <position position="135"/>
    </location>
</feature>
<sequence length="135" mass="15028">MAPAASKLSSKLKSWVKIDDSFTIDGDVVLCQACNNQIGCSMISQLEQHVRSALHAKTKDYKHLKKKEQLPNVKLPPEPVLTRWGHSFPKTCGMTLKESLDIVEDVKSKLSVALSIAYLQNNVSRTYLNSSANDR</sequence>
<evidence type="ECO:0000313" key="1">
    <source>
        <dbReference type="EMBL" id="KAJ9579195.1"/>
    </source>
</evidence>
<gene>
    <name evidence="1" type="ORF">L9F63_024696</name>
</gene>
<evidence type="ECO:0000313" key="2">
    <source>
        <dbReference type="Proteomes" id="UP001233999"/>
    </source>
</evidence>
<name>A0AAD7ZF56_DIPPU</name>
<dbReference type="AlphaFoldDB" id="A0AAD7ZF56"/>
<keyword evidence="2" id="KW-1185">Reference proteome</keyword>